<dbReference type="Proteomes" id="UP000032930">
    <property type="component" value="Chromosome"/>
</dbReference>
<organism evidence="1 2">
    <name type="scientific">Xenorhabdus bovienii</name>
    <name type="common">Xenorhabdus nematophila subsp. bovienii</name>
    <dbReference type="NCBI Taxonomy" id="40576"/>
    <lineage>
        <taxon>Bacteria</taxon>
        <taxon>Pseudomonadati</taxon>
        <taxon>Pseudomonadota</taxon>
        <taxon>Gammaproteobacteria</taxon>
        <taxon>Enterobacterales</taxon>
        <taxon>Morganellaceae</taxon>
        <taxon>Xenorhabdus</taxon>
    </lineage>
</organism>
<dbReference type="InterPro" id="IPR025127">
    <property type="entry name" value="DUF4054"/>
</dbReference>
<protein>
    <submittedName>
        <fullName evidence="1">Putative bacteriophage protein</fullName>
    </submittedName>
</protein>
<name>A0A0B6X8M1_XENBV</name>
<dbReference type="EMBL" id="FO818637">
    <property type="protein sequence ID" value="CDM89068.1"/>
    <property type="molecule type" value="Genomic_DNA"/>
</dbReference>
<proteinExistence type="predicted"/>
<dbReference type="AlphaFoldDB" id="A0A0B6X8M1"/>
<evidence type="ECO:0000313" key="1">
    <source>
        <dbReference type="EMBL" id="CDM89068.1"/>
    </source>
</evidence>
<dbReference type="Pfam" id="PF13262">
    <property type="entry name" value="DUF4054"/>
    <property type="match status" value="1"/>
</dbReference>
<dbReference type="KEGG" id="xbv:XBW1_1711"/>
<reference evidence="1 2" key="1">
    <citation type="submission" date="2014-02" db="EMBL/GenBank/DDBJ databases">
        <authorList>
            <person name="Genoscope - CEA"/>
        </authorList>
    </citation>
    <scope>NUCLEOTIDE SEQUENCE [LARGE SCALE GENOMIC DNA]</scope>
    <source>
        <strain evidence="1 2">CS03</strain>
    </source>
</reference>
<gene>
    <name evidence="1" type="ORF">XBW1_1711</name>
</gene>
<evidence type="ECO:0000313" key="2">
    <source>
        <dbReference type="Proteomes" id="UP000032930"/>
    </source>
</evidence>
<sequence length="142" mass="15725">MIKKGRLMAKNSLLPTVKHFRTDFPEFSDNTRYPDAAIQFYLGQADTVLDQDRHGDQFIYLAELFTAHYVELKGKAIAGASVSGVNTAGGGVVTSKSVDKVSVGYDTSGIINPEAGFWNNTAYGREFYWWWSMFGAGGRQLL</sequence>
<accession>A0A0B6X8M1</accession>